<keyword evidence="1" id="KW-0812">Transmembrane</keyword>
<feature type="transmembrane region" description="Helical" evidence="1">
    <location>
        <begin position="14"/>
        <end position="36"/>
    </location>
</feature>
<evidence type="ECO:0000313" key="2">
    <source>
        <dbReference type="EMBL" id="KAF3515068.1"/>
    </source>
</evidence>
<reference evidence="2" key="1">
    <citation type="submission" date="2019-12" db="EMBL/GenBank/DDBJ databases">
        <title>Genome sequencing and annotation of Brassica cretica.</title>
        <authorList>
            <person name="Studholme D.J."/>
            <person name="Sarris P."/>
        </authorList>
    </citation>
    <scope>NUCLEOTIDE SEQUENCE</scope>
    <source>
        <strain evidence="2">PFS-109/04</strain>
        <tissue evidence="2">Leaf</tissue>
    </source>
</reference>
<keyword evidence="1" id="KW-1133">Transmembrane helix</keyword>
<name>A0A8S9PDD9_BRACR</name>
<evidence type="ECO:0000256" key="1">
    <source>
        <dbReference type="SAM" id="Phobius"/>
    </source>
</evidence>
<proteinExistence type="predicted"/>
<evidence type="ECO:0000313" key="3">
    <source>
        <dbReference type="Proteomes" id="UP000712600"/>
    </source>
</evidence>
<sequence length="163" mass="17366">MPVSRLLEQYFSGFLHLLSSTSSSFPAGGCVSPAVARLRRHRRNSLSLFFFTFSGDCVVFLVYFSPITVAIVCTGWLAYDSGVITFFFGEAAGSASDFDLLWRMRSRIGRGSSPLGDDSDLGKALCVCGVGMEEISTLVSGDKSQSVKTVEAASNTCPSSSSG</sequence>
<protein>
    <submittedName>
        <fullName evidence="2">Uncharacterized protein</fullName>
    </submittedName>
</protein>
<feature type="transmembrane region" description="Helical" evidence="1">
    <location>
        <begin position="48"/>
        <end position="77"/>
    </location>
</feature>
<gene>
    <name evidence="2" type="ORF">F2Q69_00005236</name>
</gene>
<dbReference type="Proteomes" id="UP000712600">
    <property type="component" value="Unassembled WGS sequence"/>
</dbReference>
<keyword evidence="1" id="KW-0472">Membrane</keyword>
<organism evidence="2 3">
    <name type="scientific">Brassica cretica</name>
    <name type="common">Mustard</name>
    <dbReference type="NCBI Taxonomy" id="69181"/>
    <lineage>
        <taxon>Eukaryota</taxon>
        <taxon>Viridiplantae</taxon>
        <taxon>Streptophyta</taxon>
        <taxon>Embryophyta</taxon>
        <taxon>Tracheophyta</taxon>
        <taxon>Spermatophyta</taxon>
        <taxon>Magnoliopsida</taxon>
        <taxon>eudicotyledons</taxon>
        <taxon>Gunneridae</taxon>
        <taxon>Pentapetalae</taxon>
        <taxon>rosids</taxon>
        <taxon>malvids</taxon>
        <taxon>Brassicales</taxon>
        <taxon>Brassicaceae</taxon>
        <taxon>Brassiceae</taxon>
        <taxon>Brassica</taxon>
    </lineage>
</organism>
<dbReference type="AlphaFoldDB" id="A0A8S9PDD9"/>
<dbReference type="EMBL" id="QGKX02001521">
    <property type="protein sequence ID" value="KAF3515068.1"/>
    <property type="molecule type" value="Genomic_DNA"/>
</dbReference>
<comment type="caution">
    <text evidence="2">The sequence shown here is derived from an EMBL/GenBank/DDBJ whole genome shotgun (WGS) entry which is preliminary data.</text>
</comment>
<accession>A0A8S9PDD9</accession>